<dbReference type="GO" id="GO:0016491">
    <property type="term" value="F:oxidoreductase activity"/>
    <property type="evidence" value="ECO:0007669"/>
    <property type="project" value="TreeGrafter"/>
</dbReference>
<protein>
    <recommendedName>
        <fullName evidence="4">Amine oxidase domain-containing protein</fullName>
    </recommendedName>
</protein>
<dbReference type="SUPFAM" id="SSF51905">
    <property type="entry name" value="FAD/NAD(P)-binding domain"/>
    <property type="match status" value="1"/>
</dbReference>
<reference evidence="1" key="2">
    <citation type="submission" date="2015-06" db="EMBL/GenBank/DDBJ databases">
        <authorList>
            <person name="Hoefler B.C."/>
            <person name="Straight P.D."/>
        </authorList>
    </citation>
    <scope>NUCLEOTIDE SEQUENCE [LARGE SCALE GENOMIC DNA]</scope>
    <source>
        <strain evidence="1">Mm55</strain>
    </source>
</reference>
<evidence type="ECO:0000313" key="2">
    <source>
        <dbReference type="EMBL" id="KXX76219.1"/>
    </source>
</evidence>
<dbReference type="AlphaFoldDB" id="A0A175VUS5"/>
<dbReference type="Gene3D" id="3.50.50.60">
    <property type="entry name" value="FAD/NAD(P)-binding domain"/>
    <property type="match status" value="1"/>
</dbReference>
<evidence type="ECO:0000313" key="3">
    <source>
        <dbReference type="Proteomes" id="UP000078237"/>
    </source>
</evidence>
<comment type="caution">
    <text evidence="1">The sequence shown here is derived from an EMBL/GenBank/DDBJ whole genome shotgun (WGS) entry which is preliminary data.</text>
</comment>
<dbReference type="InterPro" id="IPR036188">
    <property type="entry name" value="FAD/NAD-bd_sf"/>
</dbReference>
<reference evidence="1 3" key="3">
    <citation type="submission" date="2016-01" db="EMBL/GenBank/DDBJ databases">
        <title>Madurella mycetomatis genome sequencing.</title>
        <authorList>
            <person name="Van De Sande W."/>
        </authorList>
    </citation>
    <scope>NUCLEOTIDE SEQUENCE [LARGE SCALE GENOMIC DNA]</scope>
    <source>
        <strain evidence="3">mm55</strain>
        <strain evidence="1">Mm55</strain>
    </source>
</reference>
<dbReference type="PANTHER" id="PTHR42923">
    <property type="entry name" value="PROTOPORPHYRINOGEN OXIDASE"/>
    <property type="match status" value="1"/>
</dbReference>
<dbReference type="EMBL" id="LCTW02000222">
    <property type="protein sequence ID" value="KXX76219.1"/>
    <property type="molecule type" value="Genomic_DNA"/>
</dbReference>
<evidence type="ECO:0000313" key="1">
    <source>
        <dbReference type="EMBL" id="KXX75032.1"/>
    </source>
</evidence>
<dbReference type="EMBL" id="LCTW02000299">
    <property type="protein sequence ID" value="KXX75032.1"/>
    <property type="molecule type" value="Genomic_DNA"/>
</dbReference>
<reference evidence="3" key="1">
    <citation type="submission" date="2015-06" db="EMBL/GenBank/DDBJ databases">
        <authorList>
            <person name="van de Sande W.W.J."/>
        </authorList>
    </citation>
    <scope>NUCLEOTIDE SEQUENCE [LARGE SCALE GENOMIC DNA]</scope>
    <source>
        <strain evidence="3">mm55</strain>
    </source>
</reference>
<gene>
    <name evidence="2" type="ORF">MMYC01_207882</name>
    <name evidence="1" type="ORF">MMYC01_209482</name>
</gene>
<organism evidence="1 3">
    <name type="scientific">Madurella mycetomatis</name>
    <dbReference type="NCBI Taxonomy" id="100816"/>
    <lineage>
        <taxon>Eukaryota</taxon>
        <taxon>Fungi</taxon>
        <taxon>Dikarya</taxon>
        <taxon>Ascomycota</taxon>
        <taxon>Pezizomycotina</taxon>
        <taxon>Sordariomycetes</taxon>
        <taxon>Sordariomycetidae</taxon>
        <taxon>Sordariales</taxon>
        <taxon>Sordariales incertae sedis</taxon>
        <taxon>Madurella</taxon>
    </lineage>
</organism>
<dbReference type="STRING" id="100816.A0A175VUS5"/>
<dbReference type="VEuPathDB" id="FungiDB:MMYC01_207882"/>
<proteinExistence type="predicted"/>
<sequence>MDATSGSRQERVAIIGTGLAGLTTAHLLHNDARKRFTVTLLEQADALSFDSASVAVKSYKTGTIERIDLPMRASAGGYYANLNRMYRHLGVPMHPVRFLFVFAVAMKQAKAYGSNHSAQEASASPSAAAAAVPGGYFIHASNHHQMPPPWPSSYGLWRYMVEVLYLIICHTWFTVACFLVRPSSSTPESFAQYLDRIWLPRRYITHYILPLMSSICTCTHAQLLAFPASDLINYVKLSHNQHHYTVCGGVRQVQSRLARGIKDVRVRSRVLQVVPQPATNTVLVRWQDAAISPSTATTAEVREEIFDRVVLAVSPDVAGRLFQPLQPALDKIPTVWVESSVLVPSHTTTTSSSAPTHSLANETACLDQQAACMHHNHHHHQPHHAEETGPAQVITFRTQFAGTEPRSEARHTMPSGVVVSTCALDAGGEGERKGALKTAGFTRTLRTVESRAVVERIMGRGGSTAGGGWVNGQDNVWLAGAWCWDGMVLLEGCVVSAMRVADDLGAEVPWRDA</sequence>
<dbReference type="OrthoDB" id="5977668at2759"/>
<name>A0A175VUS5_9PEZI</name>
<evidence type="ECO:0008006" key="4">
    <source>
        <dbReference type="Google" id="ProtNLM"/>
    </source>
</evidence>
<dbReference type="InterPro" id="IPR050464">
    <property type="entry name" value="Zeta_carotene_desat/Oxidored"/>
</dbReference>
<dbReference type="Proteomes" id="UP000078237">
    <property type="component" value="Unassembled WGS sequence"/>
</dbReference>
<dbReference type="VEuPathDB" id="FungiDB:MMYC01_209482"/>
<dbReference type="PANTHER" id="PTHR42923:SF42">
    <property type="entry name" value="AMINE OXIDASE DOMAIN-CONTAINING PROTEIN"/>
    <property type="match status" value="1"/>
</dbReference>
<accession>A0A175VUS5</accession>
<dbReference type="Pfam" id="PF13450">
    <property type="entry name" value="NAD_binding_8"/>
    <property type="match status" value="1"/>
</dbReference>
<keyword evidence="3" id="KW-1185">Reference proteome</keyword>